<evidence type="ECO:0000256" key="1">
    <source>
        <dbReference type="SAM" id="SignalP"/>
    </source>
</evidence>
<evidence type="ECO:0000313" key="2">
    <source>
        <dbReference type="EMBL" id="RKN46900.1"/>
    </source>
</evidence>
<keyword evidence="2" id="KW-0067">ATP-binding</keyword>
<keyword evidence="2" id="KW-0547">Nucleotide-binding</keyword>
<organism evidence="2 3">
    <name type="scientific">Streptomyces hoynatensis</name>
    <dbReference type="NCBI Taxonomy" id="1141874"/>
    <lineage>
        <taxon>Bacteria</taxon>
        <taxon>Bacillati</taxon>
        <taxon>Actinomycetota</taxon>
        <taxon>Actinomycetes</taxon>
        <taxon>Kitasatosporales</taxon>
        <taxon>Streptomycetaceae</taxon>
        <taxon>Streptomyces</taxon>
    </lineage>
</organism>
<keyword evidence="3" id="KW-1185">Reference proteome</keyword>
<dbReference type="RefSeq" id="WP_120674538.1">
    <property type="nucleotide sequence ID" value="NZ_RBAL01000001.1"/>
</dbReference>
<feature type="chain" id="PRO_5017191601" evidence="1">
    <location>
        <begin position="29"/>
        <end position="131"/>
    </location>
</feature>
<reference evidence="2 3" key="1">
    <citation type="journal article" date="2014" name="Int. J. Syst. Evol. Microbiol.">
        <title>Streptomyces hoynatensis sp. nov., isolated from deep marine sediment.</title>
        <authorList>
            <person name="Veyisoglu A."/>
            <person name="Sahin N."/>
        </authorList>
    </citation>
    <scope>NUCLEOTIDE SEQUENCE [LARGE SCALE GENOMIC DNA]</scope>
    <source>
        <strain evidence="2 3">KCTC 29097</strain>
    </source>
</reference>
<accession>A0A3A9ZEX8</accession>
<comment type="caution">
    <text evidence="2">The sequence shown here is derived from an EMBL/GenBank/DDBJ whole genome shotgun (WGS) entry which is preliminary data.</text>
</comment>
<evidence type="ECO:0000313" key="3">
    <source>
        <dbReference type="Proteomes" id="UP000272474"/>
    </source>
</evidence>
<dbReference type="OrthoDB" id="4257936at2"/>
<protein>
    <submittedName>
        <fullName evidence="2">ATP-binding protein</fullName>
    </submittedName>
</protein>
<dbReference type="AlphaFoldDB" id="A0A3A9ZEX8"/>
<dbReference type="GO" id="GO:0005524">
    <property type="term" value="F:ATP binding"/>
    <property type="evidence" value="ECO:0007669"/>
    <property type="project" value="UniProtKB-KW"/>
</dbReference>
<dbReference type="Proteomes" id="UP000272474">
    <property type="component" value="Unassembled WGS sequence"/>
</dbReference>
<gene>
    <name evidence="2" type="ORF">D7294_01425</name>
</gene>
<feature type="signal peptide" evidence="1">
    <location>
        <begin position="1"/>
        <end position="28"/>
    </location>
</feature>
<name>A0A3A9ZEX8_9ACTN</name>
<keyword evidence="1" id="KW-0732">Signal</keyword>
<sequence>MKQSTVKTLGAAALGAAFVAAAAGSASAAPLSSGVQSTTDDVVHTLPVHEAADTLPGRSGEVVETGADMLSGESSALPVADQTLSHTAANAPGQAETLLEPATQLLGGLPIQPDGLAGLPASDLLGGLHLG</sequence>
<dbReference type="EMBL" id="RBAL01000001">
    <property type="protein sequence ID" value="RKN46900.1"/>
    <property type="molecule type" value="Genomic_DNA"/>
</dbReference>
<proteinExistence type="predicted"/>